<keyword evidence="1" id="KW-0175">Coiled coil</keyword>
<evidence type="ECO:0000313" key="2">
    <source>
        <dbReference type="EMBL" id="DAF53480.1"/>
    </source>
</evidence>
<protein>
    <submittedName>
        <fullName evidence="2">Tail protein</fullName>
    </submittedName>
</protein>
<reference evidence="2" key="1">
    <citation type="journal article" date="2021" name="Proc. Natl. Acad. Sci. U.S.A.">
        <title>A Catalog of Tens of Thousands of Viruses from Human Metagenomes Reveals Hidden Associations with Chronic Diseases.</title>
        <authorList>
            <person name="Tisza M.J."/>
            <person name="Buck C.B."/>
        </authorList>
    </citation>
    <scope>NUCLEOTIDE SEQUENCE</scope>
    <source>
        <strain evidence="2">Ct5wd11</strain>
    </source>
</reference>
<proteinExistence type="predicted"/>
<sequence>MTEVLEYEYDIVSKKVKTLTFGNFTRDVQTKFNNIKTTIEQLNQNLSKQNVTIKEQTNLINSLNKNGYVYIDDNEILILDKIPKNQAKNIWRFGLGGIGFSSNGYEGPFETAITMNGQINAKFITTGTMSVDRIEGLANKINDYDKQLTEIELNADSIKQTVQNNSTNINNNYQEIINKLGNKAQKDDVISLENKVETIQNDTEYAIKVSEDIQTNGVSKVKTETGYTFDDDGLKIEKTNAKTKSKLNEAGLEINDATGSNEESLLFAGYDDKTGETIVKSKNMNVEKYLTIGKYSRIEDYEEGTGIFWIGGNN</sequence>
<organism evidence="2">
    <name type="scientific">Siphoviridae sp. ct5wd11</name>
    <dbReference type="NCBI Taxonomy" id="2827781"/>
    <lineage>
        <taxon>Viruses</taxon>
        <taxon>Duplodnaviria</taxon>
        <taxon>Heunggongvirae</taxon>
        <taxon>Uroviricota</taxon>
        <taxon>Caudoviricetes</taxon>
    </lineage>
</organism>
<accession>A0A8S5SRB5</accession>
<name>A0A8S5SRB5_9CAUD</name>
<feature type="coiled-coil region" evidence="1">
    <location>
        <begin position="134"/>
        <end position="202"/>
    </location>
</feature>
<evidence type="ECO:0000256" key="1">
    <source>
        <dbReference type="SAM" id="Coils"/>
    </source>
</evidence>
<dbReference type="EMBL" id="BK032654">
    <property type="protein sequence ID" value="DAF53480.1"/>
    <property type="molecule type" value="Genomic_DNA"/>
</dbReference>